<evidence type="ECO:0000313" key="6">
    <source>
        <dbReference type="EMBL" id="RGW33215.1"/>
    </source>
</evidence>
<evidence type="ECO:0000313" key="8">
    <source>
        <dbReference type="Proteomes" id="UP000284604"/>
    </source>
</evidence>
<evidence type="ECO:0000256" key="1">
    <source>
        <dbReference type="ARBA" id="ARBA00022814"/>
    </source>
</evidence>
<organism evidence="6 9">
    <name type="scientific">Bacteroides stercoris</name>
    <dbReference type="NCBI Taxonomy" id="46506"/>
    <lineage>
        <taxon>Bacteria</taxon>
        <taxon>Pseudomonadati</taxon>
        <taxon>Bacteroidota</taxon>
        <taxon>Bacteroidia</taxon>
        <taxon>Bacteroidales</taxon>
        <taxon>Bacteroidaceae</taxon>
        <taxon>Bacteroides</taxon>
    </lineage>
</organism>
<accession>A0A413B5T2</accession>
<dbReference type="PANTHER" id="PTHR30265:SF4">
    <property type="entry name" value="KOW MOTIF FAMILY PROTEIN, EXPRESSED"/>
    <property type="match status" value="1"/>
</dbReference>
<dbReference type="InterPro" id="IPR005824">
    <property type="entry name" value="KOW"/>
</dbReference>
<dbReference type="PANTHER" id="PTHR30265">
    <property type="entry name" value="RHO-INTERACTING TRANSCRIPTION TERMINATION FACTOR NUSG"/>
    <property type="match status" value="1"/>
</dbReference>
<keyword evidence="1" id="KW-0889">Transcription antitermination</keyword>
<dbReference type="Proteomes" id="UP000284604">
    <property type="component" value="Unassembled WGS sequence"/>
</dbReference>
<evidence type="ECO:0000313" key="9">
    <source>
        <dbReference type="Proteomes" id="UP000285150"/>
    </source>
</evidence>
<dbReference type="AlphaFoldDB" id="A0A413B5T2"/>
<dbReference type="CDD" id="cd06091">
    <property type="entry name" value="KOW_NusG"/>
    <property type="match status" value="1"/>
</dbReference>
<dbReference type="GO" id="GO:0031564">
    <property type="term" value="P:transcription antitermination"/>
    <property type="evidence" value="ECO:0007669"/>
    <property type="project" value="UniProtKB-KW"/>
</dbReference>
<evidence type="ECO:0000256" key="2">
    <source>
        <dbReference type="ARBA" id="ARBA00023015"/>
    </source>
</evidence>
<dbReference type="SUPFAM" id="SSF82679">
    <property type="entry name" value="N-utilization substance G protein NusG, N-terminal domain"/>
    <property type="match status" value="1"/>
</dbReference>
<sequence>MQNTNHIETKNNTAPRQWLVAYVQSCLEKKTAQRLAAMGIECYLPVQSEIRQWSDRRKRVERLVIPMMIFVHVTPQERPLPLSLQAVSRYMVLRGESTPAVIPDEQMDRFRFMLDYSPEAVEMCSAPLAPGDAVKVIKGPLAGLEGELITVNGKSKVAVRLDMLGCAHVDVPIGFVEKKGEEMEGQKNKKTKEIQKAKEIQKRRQQEEKAVR</sequence>
<dbReference type="EMBL" id="QRPN01000009">
    <property type="protein sequence ID" value="RHM18017.1"/>
    <property type="molecule type" value="Genomic_DNA"/>
</dbReference>
<dbReference type="Proteomes" id="UP000285150">
    <property type="component" value="Unassembled WGS sequence"/>
</dbReference>
<evidence type="ECO:0000259" key="5">
    <source>
        <dbReference type="SMART" id="SM00739"/>
    </source>
</evidence>
<dbReference type="Pfam" id="PF02357">
    <property type="entry name" value="NusG"/>
    <property type="match status" value="1"/>
</dbReference>
<protein>
    <submittedName>
        <fullName evidence="6">UpxY family transcription antiterminator</fullName>
    </submittedName>
</protein>
<dbReference type="NCBIfam" id="NF033644">
    <property type="entry name" value="antiterm_UpxY"/>
    <property type="match status" value="1"/>
</dbReference>
<dbReference type="InterPro" id="IPR036735">
    <property type="entry name" value="NGN_dom_sf"/>
</dbReference>
<dbReference type="EMBL" id="QSAF01000013">
    <property type="protein sequence ID" value="RGW33215.1"/>
    <property type="molecule type" value="Genomic_DNA"/>
</dbReference>
<dbReference type="SUPFAM" id="SSF50104">
    <property type="entry name" value="Translation proteins SH3-like domain"/>
    <property type="match status" value="1"/>
</dbReference>
<dbReference type="RefSeq" id="WP_117858456.1">
    <property type="nucleotide sequence ID" value="NZ_JAHOJC010000028.1"/>
</dbReference>
<proteinExistence type="predicted"/>
<reference evidence="8 9" key="1">
    <citation type="submission" date="2018-08" db="EMBL/GenBank/DDBJ databases">
        <title>A genome reference for cultivated species of the human gut microbiota.</title>
        <authorList>
            <person name="Zou Y."/>
            <person name="Xue W."/>
            <person name="Luo G."/>
        </authorList>
    </citation>
    <scope>NUCLEOTIDE SEQUENCE [LARGE SCALE GENOMIC DNA]</scope>
    <source>
        <strain evidence="6 9">AF12-7</strain>
        <strain evidence="7 8">AF35-20</strain>
    </source>
</reference>
<comment type="caution">
    <text evidence="6">The sequence shown here is derived from an EMBL/GenBank/DDBJ whole genome shotgun (WGS) entry which is preliminary data.</text>
</comment>
<evidence type="ECO:0000256" key="4">
    <source>
        <dbReference type="SAM" id="MobiDB-lite"/>
    </source>
</evidence>
<dbReference type="CDD" id="cd09895">
    <property type="entry name" value="NGN_SP_UpxY"/>
    <property type="match status" value="1"/>
</dbReference>
<gene>
    <name evidence="6" type="ORF">DWV77_11760</name>
    <name evidence="7" type="ORF">DWZ78_10435</name>
</gene>
<feature type="region of interest" description="Disordered" evidence="4">
    <location>
        <begin position="180"/>
        <end position="212"/>
    </location>
</feature>
<feature type="domain" description="KOW" evidence="5">
    <location>
        <begin position="127"/>
        <end position="154"/>
    </location>
</feature>
<name>A0A413B5T2_BACSE</name>
<dbReference type="InterPro" id="IPR006645">
    <property type="entry name" value="NGN-like_dom"/>
</dbReference>
<dbReference type="InterPro" id="IPR008991">
    <property type="entry name" value="Translation_prot_SH3-like_sf"/>
</dbReference>
<keyword evidence="2" id="KW-0805">Transcription regulation</keyword>
<dbReference type="Gene3D" id="3.30.70.940">
    <property type="entry name" value="NusG, N-terminal domain"/>
    <property type="match status" value="1"/>
</dbReference>
<evidence type="ECO:0000313" key="7">
    <source>
        <dbReference type="EMBL" id="RHM18017.1"/>
    </source>
</evidence>
<dbReference type="GO" id="GO:0006354">
    <property type="term" value="P:DNA-templated transcription elongation"/>
    <property type="evidence" value="ECO:0007669"/>
    <property type="project" value="InterPro"/>
</dbReference>
<evidence type="ECO:0000256" key="3">
    <source>
        <dbReference type="ARBA" id="ARBA00023163"/>
    </source>
</evidence>
<dbReference type="InterPro" id="IPR043425">
    <property type="entry name" value="NusG-like"/>
</dbReference>
<dbReference type="SMART" id="SM00739">
    <property type="entry name" value="KOW"/>
    <property type="match status" value="1"/>
</dbReference>
<keyword evidence="3" id="KW-0804">Transcription</keyword>